<evidence type="ECO:0000313" key="8">
    <source>
        <dbReference type="Proteomes" id="UP000574369"/>
    </source>
</evidence>
<keyword evidence="8" id="KW-1185">Reference proteome</keyword>
<protein>
    <recommendedName>
        <fullName evidence="6">Ribosomal RNA small subunit methyltransferase G</fullName>
        <ecNumber evidence="6">2.1.1.170</ecNumber>
    </recommendedName>
    <alternativeName>
        <fullName evidence="6">16S rRNA 7-methylguanosine methyltransferase</fullName>
        <shortName evidence="6">16S rRNA m7G methyltransferase</shortName>
    </alternativeName>
</protein>
<evidence type="ECO:0000256" key="3">
    <source>
        <dbReference type="ARBA" id="ARBA00022603"/>
    </source>
</evidence>
<comment type="caution">
    <text evidence="6">Lacks conserved residue(s) required for the propagation of feature annotation.</text>
</comment>
<evidence type="ECO:0000256" key="2">
    <source>
        <dbReference type="ARBA" id="ARBA00022552"/>
    </source>
</evidence>
<dbReference type="PIRSF" id="PIRSF003078">
    <property type="entry name" value="GidB"/>
    <property type="match status" value="1"/>
</dbReference>
<organism evidence="7 8">
    <name type="scientific">Roseateles terrae</name>
    <dbReference type="NCBI Taxonomy" id="431060"/>
    <lineage>
        <taxon>Bacteria</taxon>
        <taxon>Pseudomonadati</taxon>
        <taxon>Pseudomonadota</taxon>
        <taxon>Betaproteobacteria</taxon>
        <taxon>Burkholderiales</taxon>
        <taxon>Sphaerotilaceae</taxon>
        <taxon>Roseateles</taxon>
    </lineage>
</organism>
<name>A0ABR6H058_9BURK</name>
<comment type="caution">
    <text evidence="7">The sequence shown here is derived from an EMBL/GenBank/DDBJ whole genome shotgun (WGS) entry which is preliminary data.</text>
</comment>
<evidence type="ECO:0000256" key="5">
    <source>
        <dbReference type="ARBA" id="ARBA00022691"/>
    </source>
</evidence>
<proteinExistence type="inferred from homology"/>
<keyword evidence="3 6" id="KW-0489">Methyltransferase</keyword>
<dbReference type="Pfam" id="PF02527">
    <property type="entry name" value="GidB"/>
    <property type="match status" value="1"/>
</dbReference>
<dbReference type="Gene3D" id="3.40.50.150">
    <property type="entry name" value="Vaccinia Virus protein VP39"/>
    <property type="match status" value="1"/>
</dbReference>
<comment type="similarity">
    <text evidence="6">Belongs to the methyltransferase superfamily. RNA methyltransferase RsmG family.</text>
</comment>
<dbReference type="EC" id="2.1.1.170" evidence="6"/>
<feature type="binding site" evidence="6">
    <location>
        <position position="89"/>
    </location>
    <ligand>
        <name>S-adenosyl-L-methionine</name>
        <dbReference type="ChEBI" id="CHEBI:59789"/>
    </ligand>
</feature>
<dbReference type="InterPro" id="IPR029063">
    <property type="entry name" value="SAM-dependent_MTases_sf"/>
</dbReference>
<keyword evidence="5 6" id="KW-0949">S-adenosyl-L-methionine</keyword>
<feature type="binding site" evidence="6">
    <location>
        <begin position="135"/>
        <end position="136"/>
    </location>
    <ligand>
        <name>S-adenosyl-L-methionine</name>
        <dbReference type="ChEBI" id="CHEBI:59789"/>
    </ligand>
</feature>
<reference evidence="7 8" key="1">
    <citation type="submission" date="2020-08" db="EMBL/GenBank/DDBJ databases">
        <title>Genomic Encyclopedia of Type Strains, Phase III (KMG-III): the genomes of soil and plant-associated and newly described type strains.</title>
        <authorList>
            <person name="Whitman W."/>
        </authorList>
    </citation>
    <scope>NUCLEOTIDE SEQUENCE [LARGE SCALE GENOMIC DNA]</scope>
    <source>
        <strain evidence="7 8">CECT 7247</strain>
    </source>
</reference>
<evidence type="ECO:0000256" key="6">
    <source>
        <dbReference type="HAMAP-Rule" id="MF_00074"/>
    </source>
</evidence>
<dbReference type="HAMAP" id="MF_00074">
    <property type="entry name" value="16SrRNA_methyltr_G"/>
    <property type="match status" value="1"/>
</dbReference>
<gene>
    <name evidence="6" type="primary">rsmG</name>
    <name evidence="7" type="ORF">FHS28_004193</name>
</gene>
<feature type="binding site" evidence="6">
    <location>
        <position position="84"/>
    </location>
    <ligand>
        <name>S-adenosyl-L-methionine</name>
        <dbReference type="ChEBI" id="CHEBI:59789"/>
    </ligand>
</feature>
<dbReference type="GO" id="GO:0032259">
    <property type="term" value="P:methylation"/>
    <property type="evidence" value="ECO:0007669"/>
    <property type="project" value="UniProtKB-KW"/>
</dbReference>
<dbReference type="GO" id="GO:0008168">
    <property type="term" value="F:methyltransferase activity"/>
    <property type="evidence" value="ECO:0007669"/>
    <property type="project" value="UniProtKB-KW"/>
</dbReference>
<dbReference type="PANTHER" id="PTHR31760">
    <property type="entry name" value="S-ADENOSYL-L-METHIONINE-DEPENDENT METHYLTRANSFERASES SUPERFAMILY PROTEIN"/>
    <property type="match status" value="1"/>
</dbReference>
<evidence type="ECO:0000256" key="4">
    <source>
        <dbReference type="ARBA" id="ARBA00022679"/>
    </source>
</evidence>
<dbReference type="InterPro" id="IPR003682">
    <property type="entry name" value="rRNA_ssu_MeTfrase_G"/>
</dbReference>
<dbReference type="NCBIfam" id="TIGR00138">
    <property type="entry name" value="rsmG_gidB"/>
    <property type="match status" value="1"/>
</dbReference>
<dbReference type="Proteomes" id="UP000574369">
    <property type="component" value="Unassembled WGS sequence"/>
</dbReference>
<keyword evidence="4 6" id="KW-0808">Transferase</keyword>
<comment type="subcellular location">
    <subcellularLocation>
        <location evidence="6">Cytoplasm</location>
    </subcellularLocation>
</comment>
<accession>A0ABR6H058</accession>
<sequence>MTDLTLRSRLSDAALALQLSLSDAQLDQLMAYLALLGKWNKVYNLTAVRDPAAMLTQHLIDSLSLLPALQRHASGQPLRLMDVGSGGGLPGVVIAIVDPTIDVTCVDAVGKKAFFIAQVAAELGLPNLHGEHARVEQLKAAPFDVITSRAFASLADFTDWSQMHLKPDVGVWAAMKGQHPTEELDELHRRAPTREVFHVEQLSVPGLDAQRCLLWIRPSARPTTLPVA</sequence>
<dbReference type="EMBL" id="JACHXO010000009">
    <property type="protein sequence ID" value="MBB3196768.1"/>
    <property type="molecule type" value="Genomic_DNA"/>
</dbReference>
<keyword evidence="2 6" id="KW-0698">rRNA processing</keyword>
<comment type="function">
    <text evidence="6">Specifically methylates the N7 position of guanine in position 527 of 16S rRNA.</text>
</comment>
<evidence type="ECO:0000313" key="7">
    <source>
        <dbReference type="EMBL" id="MBB3196768.1"/>
    </source>
</evidence>
<feature type="binding site" evidence="6">
    <location>
        <position position="149"/>
    </location>
    <ligand>
        <name>S-adenosyl-L-methionine</name>
        <dbReference type="ChEBI" id="CHEBI:59789"/>
    </ligand>
</feature>
<keyword evidence="1 6" id="KW-0963">Cytoplasm</keyword>
<dbReference type="SUPFAM" id="SSF53335">
    <property type="entry name" value="S-adenosyl-L-methionine-dependent methyltransferases"/>
    <property type="match status" value="1"/>
</dbReference>
<comment type="catalytic activity">
    <reaction evidence="6">
        <text>guanosine(527) in 16S rRNA + S-adenosyl-L-methionine = N(7)-methylguanosine(527) in 16S rRNA + S-adenosyl-L-homocysteine</text>
        <dbReference type="Rhea" id="RHEA:42732"/>
        <dbReference type="Rhea" id="RHEA-COMP:10209"/>
        <dbReference type="Rhea" id="RHEA-COMP:10210"/>
        <dbReference type="ChEBI" id="CHEBI:57856"/>
        <dbReference type="ChEBI" id="CHEBI:59789"/>
        <dbReference type="ChEBI" id="CHEBI:74269"/>
        <dbReference type="ChEBI" id="CHEBI:74480"/>
        <dbReference type="EC" id="2.1.1.170"/>
    </reaction>
</comment>
<dbReference type="RefSeq" id="WP_088453945.1">
    <property type="nucleotide sequence ID" value="NZ_JACHXO010000009.1"/>
</dbReference>
<evidence type="ECO:0000256" key="1">
    <source>
        <dbReference type="ARBA" id="ARBA00022490"/>
    </source>
</evidence>
<dbReference type="PANTHER" id="PTHR31760:SF0">
    <property type="entry name" value="S-ADENOSYL-L-METHIONINE-DEPENDENT METHYLTRANSFERASES SUPERFAMILY PROTEIN"/>
    <property type="match status" value="1"/>
</dbReference>